<organism evidence="1 2">
    <name type="scientific">Mariniphaga sediminis</name>
    <dbReference type="NCBI Taxonomy" id="1628158"/>
    <lineage>
        <taxon>Bacteria</taxon>
        <taxon>Pseudomonadati</taxon>
        <taxon>Bacteroidota</taxon>
        <taxon>Bacteroidia</taxon>
        <taxon>Marinilabiliales</taxon>
        <taxon>Prolixibacteraceae</taxon>
        <taxon>Mariniphaga</taxon>
    </lineage>
</organism>
<evidence type="ECO:0000313" key="1">
    <source>
        <dbReference type="EMBL" id="RIH63696.1"/>
    </source>
</evidence>
<reference evidence="1 2" key="1">
    <citation type="journal article" date="2015" name="Int. J. Syst. Evol. Microbiol.">
        <title>Mariniphaga sediminis sp. nov., isolated from coastal sediment.</title>
        <authorList>
            <person name="Wang F.Q."/>
            <person name="Shen Q.Y."/>
            <person name="Chen G.J."/>
            <person name="Du Z.J."/>
        </authorList>
    </citation>
    <scope>NUCLEOTIDE SEQUENCE [LARGE SCALE GENOMIC DNA]</scope>
    <source>
        <strain evidence="1 2">SY21</strain>
    </source>
</reference>
<protein>
    <submittedName>
        <fullName evidence="1">Uncharacterized protein</fullName>
    </submittedName>
</protein>
<evidence type="ECO:0000313" key="2">
    <source>
        <dbReference type="Proteomes" id="UP000266441"/>
    </source>
</evidence>
<comment type="caution">
    <text evidence="1">The sequence shown here is derived from an EMBL/GenBank/DDBJ whole genome shotgun (WGS) entry which is preliminary data.</text>
</comment>
<dbReference type="EMBL" id="QWET01000017">
    <property type="protein sequence ID" value="RIH63696.1"/>
    <property type="molecule type" value="Genomic_DNA"/>
</dbReference>
<keyword evidence="2" id="KW-1185">Reference proteome</keyword>
<dbReference type="AlphaFoldDB" id="A0A399CWV3"/>
<name>A0A399CWV3_9BACT</name>
<gene>
    <name evidence="1" type="ORF">D1164_18245</name>
</gene>
<dbReference type="Gene3D" id="3.40.1000.10">
    <property type="entry name" value="Mog1/PsbP, alpha/beta/alpha sandwich"/>
    <property type="match status" value="1"/>
</dbReference>
<proteinExistence type="predicted"/>
<accession>A0A399CWV3</accession>
<dbReference type="Proteomes" id="UP000266441">
    <property type="component" value="Unassembled WGS sequence"/>
</dbReference>
<sequence length="282" mass="31422">MASGFSLWSQEKWISDNEMQFKIKIPPNYSQSKIQDGSDKILTVMSPDQNIFVRVRAMKATAQFTTEILQQVFEQNIIKGAQRIMNEAGDLHGIPARASAYSWNVEGSDVILAVYYIVQNNFAYVVWAAVPKNQAQHYSAIADGIIDSFDLLTPSSSGALAGPSNNSGGSGQVALIACNLGMQVDNNYRVNSNVQTFTAHTHKIHLGFSYRGNTYATPFAFKWYSRTHNQLVQEYSLNTPNENGGHGYGFISNNGNPWPQGRYYVEIWHNGKMLGSTDFEIQ</sequence>